<accession>A0ABS4BXA5</accession>
<name>A0ABS4BXA5_9FLAO</name>
<feature type="compositionally biased region" description="Polar residues" evidence="1">
    <location>
        <begin position="120"/>
        <end position="130"/>
    </location>
</feature>
<protein>
    <submittedName>
        <fullName evidence="2">Transcriptional regulator</fullName>
    </submittedName>
</protein>
<gene>
    <name evidence="2" type="ORF">J8H85_14380</name>
</gene>
<organism evidence="2 3">
    <name type="scientific">Mariniflexile gromovii</name>
    <dbReference type="NCBI Taxonomy" id="362523"/>
    <lineage>
        <taxon>Bacteria</taxon>
        <taxon>Pseudomonadati</taxon>
        <taxon>Bacteroidota</taxon>
        <taxon>Flavobacteriia</taxon>
        <taxon>Flavobacteriales</taxon>
        <taxon>Flavobacteriaceae</taxon>
        <taxon>Mariniflexile</taxon>
    </lineage>
</organism>
<keyword evidence="3" id="KW-1185">Reference proteome</keyword>
<dbReference type="RefSeq" id="WP_209655911.1">
    <property type="nucleotide sequence ID" value="NZ_JAGJCB010000016.1"/>
</dbReference>
<evidence type="ECO:0000256" key="1">
    <source>
        <dbReference type="SAM" id="MobiDB-lite"/>
    </source>
</evidence>
<feature type="region of interest" description="Disordered" evidence="1">
    <location>
        <begin position="286"/>
        <end position="305"/>
    </location>
</feature>
<reference evidence="2 3" key="1">
    <citation type="submission" date="2021-04" db="EMBL/GenBank/DDBJ databases">
        <title>Mariniflexile gromovii gen. nov., sp. nov., a gliding bacterium isolated from the sea urchin Strongylocentrotus intermedius.</title>
        <authorList>
            <person name="Ko S."/>
            <person name="Le V."/>
            <person name="Ahn C.-Y."/>
            <person name="Oh H.-M."/>
        </authorList>
    </citation>
    <scope>NUCLEOTIDE SEQUENCE [LARGE SCALE GENOMIC DNA]</scope>
    <source>
        <strain evidence="2 3">KCTC 12570</strain>
    </source>
</reference>
<dbReference type="EMBL" id="JAGJCB010000016">
    <property type="protein sequence ID" value="MBP0905023.1"/>
    <property type="molecule type" value="Genomic_DNA"/>
</dbReference>
<dbReference type="Proteomes" id="UP000670776">
    <property type="component" value="Unassembled WGS sequence"/>
</dbReference>
<comment type="caution">
    <text evidence="2">The sequence shown here is derived from an EMBL/GenBank/DDBJ whole genome shotgun (WGS) entry which is preliminary data.</text>
</comment>
<evidence type="ECO:0000313" key="2">
    <source>
        <dbReference type="EMBL" id="MBP0905023.1"/>
    </source>
</evidence>
<sequence>MNYIKHLTGFFIRIASEETIYPTHISLYIALFQSWNINRFKNPISISRDEMMKASRIASKATYHKYIKELQSMGFIDYLPSYNPYAGSEVILHDLSDRKAVFKNQTSSIIDQTLPINNQANSNDAEQANEPNIYNNKTSKNNKNISIDNNFKILNKEEFLITEKKEMLETLDDENRQILQTFADTNEMKIKKSSAKKKEKESCHTELVEVSHNSKSIPTIEQVKEYFKQKEYSEFEAERFYNYYTSNGWLIGGKTKMIDWNAAARNWMLNTAKFTINLPQNLQQREQPKAKHLQVTEDKNYAEPL</sequence>
<feature type="region of interest" description="Disordered" evidence="1">
    <location>
        <begin position="120"/>
        <end position="139"/>
    </location>
</feature>
<proteinExistence type="predicted"/>
<evidence type="ECO:0000313" key="3">
    <source>
        <dbReference type="Proteomes" id="UP000670776"/>
    </source>
</evidence>